<dbReference type="EC" id="2.7.7.-" evidence="1"/>
<keyword evidence="1" id="KW-0548">Nucleotidyltransferase</keyword>
<accession>A0A645JD19</accession>
<dbReference type="EMBL" id="VSSQ01138460">
    <property type="protein sequence ID" value="MPN61615.1"/>
    <property type="molecule type" value="Genomic_DNA"/>
</dbReference>
<gene>
    <name evidence="1" type="primary">traC_5</name>
    <name evidence="1" type="ORF">SDC9_209353</name>
</gene>
<organism evidence="1">
    <name type="scientific">bioreactor metagenome</name>
    <dbReference type="NCBI Taxonomy" id="1076179"/>
    <lineage>
        <taxon>unclassified sequences</taxon>
        <taxon>metagenomes</taxon>
        <taxon>ecological metagenomes</taxon>
    </lineage>
</organism>
<proteinExistence type="predicted"/>
<name>A0A645JD19_9ZZZZ</name>
<dbReference type="GO" id="GO:0016779">
    <property type="term" value="F:nucleotidyltransferase activity"/>
    <property type="evidence" value="ECO:0007669"/>
    <property type="project" value="UniProtKB-KW"/>
</dbReference>
<comment type="caution">
    <text evidence="1">The sequence shown here is derived from an EMBL/GenBank/DDBJ whole genome shotgun (WGS) entry which is preliminary data.</text>
</comment>
<dbReference type="AlphaFoldDB" id="A0A645JD19"/>
<protein>
    <submittedName>
        <fullName evidence="1">DNA primase TraC</fullName>
        <ecNumber evidence="1">2.7.7.-</ecNumber>
    </submittedName>
</protein>
<reference evidence="1" key="1">
    <citation type="submission" date="2019-08" db="EMBL/GenBank/DDBJ databases">
        <authorList>
            <person name="Kucharzyk K."/>
            <person name="Murdoch R.W."/>
            <person name="Higgins S."/>
            <person name="Loffler F."/>
        </authorList>
    </citation>
    <scope>NUCLEOTIDE SEQUENCE</scope>
</reference>
<evidence type="ECO:0000313" key="1">
    <source>
        <dbReference type="EMBL" id="MPN61615.1"/>
    </source>
</evidence>
<sequence>MAFDAGNIKPVAQAIRRKFPALCLVICADNDTETAGNPGLTAAREAARAVRAALAVPMFSGVAHV</sequence>
<keyword evidence="1" id="KW-0808">Transferase</keyword>